<dbReference type="AlphaFoldDB" id="A0A0B4CMK2"/>
<sequence length="270" mass="27893">MQSMDAATREEFATLRRRAYGPDADIDDDPTALARLRELEQRQDRGFAAERSARMAEAERLAEPPVPRPESAVPETAAPAGDAAAVGVAEPHGAGQHYRSSPTPPPIGRALLIGWAASIVVVAIVVGALVFALASLRPVSAVTGARQVASLDQPTADVPMVLPWARNGDRGTTYSFAGLLIVVSSGENGGIEGECVTVLQDVPDVAGSQIGNSACSASPFHPAVSIHVDRGSSEELTAAFPVGTVLQFEWDGTAVAVFAADPPAPTSAPA</sequence>
<evidence type="ECO:0000256" key="2">
    <source>
        <dbReference type="SAM" id="Phobius"/>
    </source>
</evidence>
<dbReference type="EMBL" id="JWSZ01000011">
    <property type="protein sequence ID" value="KIC57697.1"/>
    <property type="molecule type" value="Genomic_DNA"/>
</dbReference>
<gene>
    <name evidence="3" type="ORF">RM52_08780</name>
</gene>
<reference evidence="3 4" key="1">
    <citation type="submission" date="2014-12" db="EMBL/GenBank/DDBJ databases">
        <title>Genome sequencing of Microbacterium hominis TPW29.</title>
        <authorList>
            <person name="Tan P.W."/>
            <person name="Chan K.-G."/>
        </authorList>
    </citation>
    <scope>NUCLEOTIDE SEQUENCE [LARGE SCALE GENOMIC DNA]</scope>
    <source>
        <strain evidence="3 4">TPW29</strain>
    </source>
</reference>
<organism evidence="3 4">
    <name type="scientific">Microbacterium hominis</name>
    <dbReference type="NCBI Taxonomy" id="162426"/>
    <lineage>
        <taxon>Bacteria</taxon>
        <taxon>Bacillati</taxon>
        <taxon>Actinomycetota</taxon>
        <taxon>Actinomycetes</taxon>
        <taxon>Micrococcales</taxon>
        <taxon>Microbacteriaceae</taxon>
        <taxon>Microbacterium</taxon>
    </lineage>
</organism>
<evidence type="ECO:0000256" key="1">
    <source>
        <dbReference type="SAM" id="MobiDB-lite"/>
    </source>
</evidence>
<feature type="region of interest" description="Disordered" evidence="1">
    <location>
        <begin position="40"/>
        <end position="84"/>
    </location>
</feature>
<name>A0A0B4CMK2_9MICO</name>
<accession>A0A0B4CMK2</accession>
<protein>
    <submittedName>
        <fullName evidence="3">Spermidine/putrescine ABC transporter permease</fullName>
    </submittedName>
</protein>
<evidence type="ECO:0000313" key="3">
    <source>
        <dbReference type="EMBL" id="KIC57697.1"/>
    </source>
</evidence>
<keyword evidence="2" id="KW-0472">Membrane</keyword>
<keyword evidence="2" id="KW-0812">Transmembrane</keyword>
<comment type="caution">
    <text evidence="3">The sequence shown here is derived from an EMBL/GenBank/DDBJ whole genome shotgun (WGS) entry which is preliminary data.</text>
</comment>
<feature type="transmembrane region" description="Helical" evidence="2">
    <location>
        <begin position="112"/>
        <end position="136"/>
    </location>
</feature>
<keyword evidence="2" id="KW-1133">Transmembrane helix</keyword>
<feature type="compositionally biased region" description="Low complexity" evidence="1">
    <location>
        <begin position="72"/>
        <end position="84"/>
    </location>
</feature>
<proteinExistence type="predicted"/>
<dbReference type="Proteomes" id="UP000031202">
    <property type="component" value="Unassembled WGS sequence"/>
</dbReference>
<evidence type="ECO:0000313" key="4">
    <source>
        <dbReference type="Proteomes" id="UP000031202"/>
    </source>
</evidence>
<feature type="compositionally biased region" description="Basic and acidic residues" evidence="1">
    <location>
        <begin position="40"/>
        <end position="62"/>
    </location>
</feature>